<name>A0A026WIS3_OOCBI</name>
<evidence type="ECO:0000256" key="2">
    <source>
        <dbReference type="ARBA" id="ARBA00022490"/>
    </source>
</evidence>
<accession>A0A026WIS3</accession>
<dbReference type="PANTHER" id="PTHR21625">
    <property type="entry name" value="NYD-SP28 PROTEIN"/>
    <property type="match status" value="1"/>
</dbReference>
<dbReference type="STRING" id="2015173.A0A026WIS3"/>
<keyword evidence="5" id="KW-0969">Cilium</keyword>
<evidence type="ECO:0000256" key="4">
    <source>
        <dbReference type="ARBA" id="ARBA00023054"/>
    </source>
</evidence>
<dbReference type="GO" id="GO:0005858">
    <property type="term" value="C:axonemal dynein complex"/>
    <property type="evidence" value="ECO:0007669"/>
    <property type="project" value="InterPro"/>
</dbReference>
<evidence type="ECO:0000256" key="11">
    <source>
        <dbReference type="ARBA" id="ARBA00041517"/>
    </source>
</evidence>
<dbReference type="InterPro" id="IPR039505">
    <property type="entry name" value="DRC1/2_N"/>
</dbReference>
<keyword evidence="7" id="KW-0966">Cell projection</keyword>
<dbReference type="EMBL" id="KK107182">
    <property type="protein sequence ID" value="EZA55942.1"/>
    <property type="molecule type" value="Genomic_DNA"/>
</dbReference>
<evidence type="ECO:0000256" key="12">
    <source>
        <dbReference type="ARBA" id="ARBA00045865"/>
    </source>
</evidence>
<dbReference type="GO" id="GO:0070286">
    <property type="term" value="P:axonemal dynein complex assembly"/>
    <property type="evidence" value="ECO:0007669"/>
    <property type="project" value="InterPro"/>
</dbReference>
<comment type="function">
    <text evidence="12">Component of the nexin-dynein regulatory complex (N-DRC), a key regulator of ciliary/flagellar motility which maintains the alignment and integrity of the distal axoneme and regulates microtubule sliding in motile axonemes. Plays a critical role in the assembly of N-DRC and also stabilizes the assembly of multiple inner dynein arms and radial spokes. Coassembles with DRC1 to form a central scaffold needed for assembly of the N-DRC and its attachment to the outer doublet microtubules.</text>
</comment>
<dbReference type="GO" id="GO:0060285">
    <property type="term" value="P:cilium-dependent cell motility"/>
    <property type="evidence" value="ECO:0007669"/>
    <property type="project" value="TreeGrafter"/>
</dbReference>
<evidence type="ECO:0000256" key="8">
    <source>
        <dbReference type="ARBA" id="ARBA00037841"/>
    </source>
</evidence>
<evidence type="ECO:0000256" key="9">
    <source>
        <dbReference type="ARBA" id="ARBA00038424"/>
    </source>
</evidence>
<evidence type="ECO:0000256" key="6">
    <source>
        <dbReference type="ARBA" id="ARBA00023212"/>
    </source>
</evidence>
<evidence type="ECO:0000256" key="1">
    <source>
        <dbReference type="ARBA" id="ARBA00004611"/>
    </source>
</evidence>
<sequence>MNNFVLKVPATVNEEGRTRAVPGIREQRQREAEKRAETLRRERLTREIQLGALNTRRYRALWREVMMRIKMPRIVEDVEVAWRNFERALDSKDYRISFLMDELDEAEEQYQRNARSHAETIDRLLRMYADRTDREERSYRRVLNDSLDRRDNEVDEIRRRQDQAEILLHAITRGVQRQSEESLDNFKSITLSKIDAFVEDSKDIRRISATQLENQLQSSWNDLRRVLSDYQNRTEDRRKYYEALREKDELDRQAIARQFVRMANLFEETRRLRSKIAAYDAAARKDISEISTEHDFFQKAYRTVKNRFLSEQTKDKDQLRTLSVEYNKTVKHLERLVTKGKRLLTLMEICRKYESHDEKVFLVTDCTRLEELPFLSLDRVSVPPEWDVSRQITEDFRDLTWFWQRLGSEQISTVQLRSERDRLGIEADHLRECLKMYMTQKVREEMRKYSV</sequence>
<dbReference type="OrthoDB" id="7760980at2759"/>
<dbReference type="GO" id="GO:0003352">
    <property type="term" value="P:regulation of cilium movement"/>
    <property type="evidence" value="ECO:0007669"/>
    <property type="project" value="TreeGrafter"/>
</dbReference>
<keyword evidence="3" id="KW-0282">Flagellum</keyword>
<gene>
    <name evidence="15" type="ORF">X777_03627</name>
</gene>
<proteinExistence type="inferred from homology"/>
<keyword evidence="2" id="KW-0963">Cytoplasm</keyword>
<dbReference type="AlphaFoldDB" id="A0A026WIS3"/>
<reference evidence="15 16" key="1">
    <citation type="journal article" date="2014" name="Curr. Biol.">
        <title>The genome of the clonal raider ant Cerapachys biroi.</title>
        <authorList>
            <person name="Oxley P.R."/>
            <person name="Ji L."/>
            <person name="Fetter-Pruneda I."/>
            <person name="McKenzie S.K."/>
            <person name="Li C."/>
            <person name="Hu H."/>
            <person name="Zhang G."/>
            <person name="Kronauer D.J."/>
        </authorList>
    </citation>
    <scope>NUCLEOTIDE SEQUENCE [LARGE SCALE GENOMIC DNA]</scope>
</reference>
<organism evidence="15 16">
    <name type="scientific">Ooceraea biroi</name>
    <name type="common">Clonal raider ant</name>
    <name type="synonym">Cerapachys biroi</name>
    <dbReference type="NCBI Taxonomy" id="2015173"/>
    <lineage>
        <taxon>Eukaryota</taxon>
        <taxon>Metazoa</taxon>
        <taxon>Ecdysozoa</taxon>
        <taxon>Arthropoda</taxon>
        <taxon>Hexapoda</taxon>
        <taxon>Insecta</taxon>
        <taxon>Pterygota</taxon>
        <taxon>Neoptera</taxon>
        <taxon>Endopterygota</taxon>
        <taxon>Hymenoptera</taxon>
        <taxon>Apocrita</taxon>
        <taxon>Aculeata</taxon>
        <taxon>Formicoidea</taxon>
        <taxon>Formicidae</taxon>
        <taxon>Dorylinae</taxon>
        <taxon>Ooceraea</taxon>
    </lineage>
</organism>
<keyword evidence="16" id="KW-1185">Reference proteome</keyword>
<evidence type="ECO:0000256" key="5">
    <source>
        <dbReference type="ARBA" id="ARBA00023069"/>
    </source>
</evidence>
<feature type="coiled-coil region" evidence="13">
    <location>
        <begin position="89"/>
        <end position="120"/>
    </location>
</feature>
<evidence type="ECO:0000256" key="3">
    <source>
        <dbReference type="ARBA" id="ARBA00022846"/>
    </source>
</evidence>
<evidence type="ECO:0000313" key="16">
    <source>
        <dbReference type="Proteomes" id="UP000053097"/>
    </source>
</evidence>
<comment type="similarity">
    <text evidence="9">Belongs to the DRC2 family.</text>
</comment>
<dbReference type="InterPro" id="IPR039750">
    <property type="entry name" value="DRC1/DRC2"/>
</dbReference>
<comment type="subcellular location">
    <subcellularLocation>
        <location evidence="1">Cytoplasm</location>
        <location evidence="1">Cytoskeleton</location>
        <location evidence="1">Flagellum axoneme</location>
    </subcellularLocation>
    <subcellularLocation>
        <location evidence="8">Cytoplasm</location>
        <location evidence="8">Cytoskeleton</location>
        <location evidence="8">Flagellum basal body</location>
    </subcellularLocation>
</comment>
<protein>
    <recommendedName>
        <fullName evidence="10">Dynein regulatory complex subunit 2</fullName>
    </recommendedName>
    <alternativeName>
        <fullName evidence="11">Coiled-coil domain-containing protein 65</fullName>
    </alternativeName>
</protein>
<evidence type="ECO:0000259" key="14">
    <source>
        <dbReference type="Pfam" id="PF14772"/>
    </source>
</evidence>
<keyword evidence="6" id="KW-0206">Cytoskeleton</keyword>
<feature type="domain" description="Dynein regulatory complex protein 1/2 N-terminal" evidence="14">
    <location>
        <begin position="25"/>
        <end position="121"/>
    </location>
</feature>
<dbReference type="PANTHER" id="PTHR21625:SF0">
    <property type="entry name" value="DYNEIN REGULATORY COMPLEX SUBUNIT 2"/>
    <property type="match status" value="1"/>
</dbReference>
<dbReference type="OMA" id="VRRMTHM"/>
<evidence type="ECO:0000256" key="7">
    <source>
        <dbReference type="ARBA" id="ARBA00023273"/>
    </source>
</evidence>
<evidence type="ECO:0000313" key="15">
    <source>
        <dbReference type="EMBL" id="EZA55942.1"/>
    </source>
</evidence>
<evidence type="ECO:0000256" key="10">
    <source>
        <dbReference type="ARBA" id="ARBA00040899"/>
    </source>
</evidence>
<dbReference type="Proteomes" id="UP000053097">
    <property type="component" value="Unassembled WGS sequence"/>
</dbReference>
<keyword evidence="4 13" id="KW-0175">Coiled coil</keyword>
<evidence type="ECO:0000256" key="13">
    <source>
        <dbReference type="SAM" id="Coils"/>
    </source>
</evidence>
<dbReference type="Pfam" id="PF14772">
    <property type="entry name" value="NYD-SP28"/>
    <property type="match status" value="1"/>
</dbReference>